<evidence type="ECO:0000256" key="6">
    <source>
        <dbReference type="SAM" id="Coils"/>
    </source>
</evidence>
<dbReference type="PANTHER" id="PTHR30461:SF23">
    <property type="entry name" value="DNA RECOMBINASE-RELATED"/>
    <property type="match status" value="1"/>
</dbReference>
<dbReference type="GO" id="GO:0015074">
    <property type="term" value="P:DNA integration"/>
    <property type="evidence" value="ECO:0007669"/>
    <property type="project" value="UniProtKB-KW"/>
</dbReference>
<dbReference type="Pfam" id="PF13408">
    <property type="entry name" value="Zn_ribbon_recom"/>
    <property type="match status" value="1"/>
</dbReference>
<dbReference type="SUPFAM" id="SSF53041">
    <property type="entry name" value="Resolvase-like"/>
    <property type="match status" value="1"/>
</dbReference>
<dbReference type="AlphaFoldDB" id="A0A6M1RWS5"/>
<dbReference type="Pfam" id="PF00239">
    <property type="entry name" value="Resolvase"/>
    <property type="match status" value="1"/>
</dbReference>
<gene>
    <name evidence="9" type="ORF">G6N76_02150</name>
</gene>
<comment type="caution">
    <text evidence="9">The sequence shown here is derived from an EMBL/GenBank/DDBJ whole genome shotgun (WGS) entry which is preliminary data.</text>
</comment>
<keyword evidence="3" id="KW-0233">DNA recombination</keyword>
<dbReference type="InterPro" id="IPR025827">
    <property type="entry name" value="Zn_ribbon_recom_dom"/>
</dbReference>
<dbReference type="PROSITE" id="PS51736">
    <property type="entry name" value="RECOMBINASES_3"/>
    <property type="match status" value="1"/>
</dbReference>
<dbReference type="InterPro" id="IPR006119">
    <property type="entry name" value="Resolv_N"/>
</dbReference>
<keyword evidence="2" id="KW-0238">DNA-binding</keyword>
<feature type="active site" description="O-(5'-phospho-DNA)-serine intermediate" evidence="4 5">
    <location>
        <position position="13"/>
    </location>
</feature>
<accession>A0A6M1RWS5</accession>
<dbReference type="InterPro" id="IPR011109">
    <property type="entry name" value="DNA_bind_recombinase_dom"/>
</dbReference>
<sequence>MTAMKAAIYVRVSTTRQAESDLSIPDQVSQCRSYCDRQGWQVVDVFTEPGASALDEDRPAFQEMIFKATRFDHPFDHVVVHSLSRFSRDALHSELYVRQLRKAGVELVSITQDIGQDGSGEFIRKVLNIFDEHQSRENAKHVHRAMLENARQGFWNGARPPFGYDTVVKEMRGAKEKKVLVVNEDEARTVRLIFNLAAGERGRPLGVKAIATHLNERGISRRGVRFSTGGVHDLLTSTTYIGQHHFNRNDSRNRSARPPSQWIDLQVPAIIDEQTFNAVQGLLQSRNPKRVAPRVVNGPTLLAGIARCGYCGAALIQNTGKGGTYRYYCCSRKLKEGPLSCQGIRMRMERLDDIVIGEILEHVLNPARLTVLLEAYLKSATERADRNKHEIDRLRQKHRDTQAALTRLLSLVESGLMEAEDPALKERLLGLKLQRDELAVEIKDLQQRLSSSEPEITAEKIERFAMLLRDKLANGTPEFRQAYARMVMREVSVRDDEIRISGSKAILAKATSQGLGKTDCAPLIRR</sequence>
<dbReference type="InterPro" id="IPR006118">
    <property type="entry name" value="Recombinase_CS"/>
</dbReference>
<dbReference type="EMBL" id="JAAKZH010000001">
    <property type="protein sequence ID" value="NGO62461.1"/>
    <property type="molecule type" value="Genomic_DNA"/>
</dbReference>
<evidence type="ECO:0000259" key="8">
    <source>
        <dbReference type="PROSITE" id="PS51737"/>
    </source>
</evidence>
<evidence type="ECO:0000259" key="7">
    <source>
        <dbReference type="PROSITE" id="PS51736"/>
    </source>
</evidence>
<dbReference type="CDD" id="cd00338">
    <property type="entry name" value="Ser_Recombinase"/>
    <property type="match status" value="1"/>
</dbReference>
<feature type="domain" description="Resolvase/invertase-type recombinase catalytic" evidence="7">
    <location>
        <begin position="5"/>
        <end position="157"/>
    </location>
</feature>
<evidence type="ECO:0000256" key="1">
    <source>
        <dbReference type="ARBA" id="ARBA00022908"/>
    </source>
</evidence>
<dbReference type="SMART" id="SM00857">
    <property type="entry name" value="Resolvase"/>
    <property type="match status" value="1"/>
</dbReference>
<name>A0A6M1RWS5_9HYPH</name>
<reference evidence="9 10" key="1">
    <citation type="submission" date="2020-02" db="EMBL/GenBank/DDBJ databases">
        <title>Genome sequence of the type strain CCBAU10050 of Rhizobium daejeonense.</title>
        <authorList>
            <person name="Gao J."/>
            <person name="Sun J."/>
        </authorList>
    </citation>
    <scope>NUCLEOTIDE SEQUENCE [LARGE SCALE GENOMIC DNA]</scope>
    <source>
        <strain evidence="9 10">CCBAU10050</strain>
    </source>
</reference>
<dbReference type="InterPro" id="IPR036162">
    <property type="entry name" value="Resolvase-like_N_sf"/>
</dbReference>
<feature type="coiled-coil region" evidence="6">
    <location>
        <begin position="377"/>
        <end position="404"/>
    </location>
</feature>
<evidence type="ECO:0000256" key="3">
    <source>
        <dbReference type="ARBA" id="ARBA00023172"/>
    </source>
</evidence>
<organism evidence="9 10">
    <name type="scientific">Rhizobium daejeonense</name>
    <dbReference type="NCBI Taxonomy" id="240521"/>
    <lineage>
        <taxon>Bacteria</taxon>
        <taxon>Pseudomonadati</taxon>
        <taxon>Pseudomonadota</taxon>
        <taxon>Alphaproteobacteria</taxon>
        <taxon>Hyphomicrobiales</taxon>
        <taxon>Rhizobiaceae</taxon>
        <taxon>Rhizobium/Agrobacterium group</taxon>
        <taxon>Rhizobium</taxon>
    </lineage>
</organism>
<dbReference type="Proteomes" id="UP000477849">
    <property type="component" value="Unassembled WGS sequence"/>
</dbReference>
<dbReference type="PANTHER" id="PTHR30461">
    <property type="entry name" value="DNA-INVERTASE FROM LAMBDOID PROPHAGE"/>
    <property type="match status" value="1"/>
</dbReference>
<keyword evidence="10" id="KW-1185">Reference proteome</keyword>
<protein>
    <submittedName>
        <fullName evidence="9">Recombinase family protein</fullName>
    </submittedName>
</protein>
<dbReference type="InterPro" id="IPR050639">
    <property type="entry name" value="SSR_resolvase"/>
</dbReference>
<evidence type="ECO:0000313" key="9">
    <source>
        <dbReference type="EMBL" id="NGO62461.1"/>
    </source>
</evidence>
<feature type="domain" description="Recombinase" evidence="8">
    <location>
        <begin position="161"/>
        <end position="289"/>
    </location>
</feature>
<keyword evidence="6" id="KW-0175">Coiled coil</keyword>
<dbReference type="InterPro" id="IPR038109">
    <property type="entry name" value="DNA_bind_recomb_sf"/>
</dbReference>
<dbReference type="Gene3D" id="3.90.1750.20">
    <property type="entry name" value="Putative Large Serine Recombinase, Chain B, Domain 2"/>
    <property type="match status" value="1"/>
</dbReference>
<dbReference type="PROSITE" id="PS00397">
    <property type="entry name" value="RECOMBINASES_1"/>
    <property type="match status" value="1"/>
</dbReference>
<evidence type="ECO:0000256" key="4">
    <source>
        <dbReference type="PIRSR" id="PIRSR606118-50"/>
    </source>
</evidence>
<dbReference type="RefSeq" id="WP_163900409.1">
    <property type="nucleotide sequence ID" value="NZ_CP048427.1"/>
</dbReference>
<proteinExistence type="predicted"/>
<dbReference type="Pfam" id="PF07508">
    <property type="entry name" value="Recombinase"/>
    <property type="match status" value="1"/>
</dbReference>
<evidence type="ECO:0000256" key="5">
    <source>
        <dbReference type="PROSITE-ProRule" id="PRU10137"/>
    </source>
</evidence>
<dbReference type="GO" id="GO:0000150">
    <property type="term" value="F:DNA strand exchange activity"/>
    <property type="evidence" value="ECO:0007669"/>
    <property type="project" value="InterPro"/>
</dbReference>
<keyword evidence="1" id="KW-0229">DNA integration</keyword>
<evidence type="ECO:0000313" key="10">
    <source>
        <dbReference type="Proteomes" id="UP000477849"/>
    </source>
</evidence>
<dbReference type="PROSITE" id="PS51737">
    <property type="entry name" value="RECOMBINASE_DNA_BIND"/>
    <property type="match status" value="1"/>
</dbReference>
<dbReference type="Gene3D" id="3.40.50.1390">
    <property type="entry name" value="Resolvase, N-terminal catalytic domain"/>
    <property type="match status" value="1"/>
</dbReference>
<evidence type="ECO:0000256" key="2">
    <source>
        <dbReference type="ARBA" id="ARBA00023125"/>
    </source>
</evidence>
<dbReference type="GO" id="GO:0003677">
    <property type="term" value="F:DNA binding"/>
    <property type="evidence" value="ECO:0007669"/>
    <property type="project" value="UniProtKB-KW"/>
</dbReference>